<keyword evidence="3" id="KW-0378">Hydrolase</keyword>
<reference evidence="12 13" key="1">
    <citation type="submission" date="2025-04" db="UniProtKB">
        <authorList>
            <consortium name="RefSeq"/>
        </authorList>
    </citation>
    <scope>IDENTIFICATION</scope>
    <source>
        <tissue evidence="12 13">Whole body</tissue>
    </source>
</reference>
<dbReference type="RefSeq" id="XP_026666875.1">
    <property type="nucleotide sequence ID" value="XM_026811074.1"/>
</dbReference>
<dbReference type="Proteomes" id="UP000694925">
    <property type="component" value="Unplaced"/>
</dbReference>
<feature type="region of interest" description="Disordered" evidence="7">
    <location>
        <begin position="453"/>
        <end position="475"/>
    </location>
</feature>
<keyword evidence="5" id="KW-0067">ATP-binding</keyword>
<feature type="region of interest" description="Disordered" evidence="7">
    <location>
        <begin position="917"/>
        <end position="969"/>
    </location>
</feature>
<evidence type="ECO:0000256" key="4">
    <source>
        <dbReference type="ARBA" id="ARBA00022806"/>
    </source>
</evidence>
<dbReference type="PROSITE" id="PS51195">
    <property type="entry name" value="Q_MOTIF"/>
    <property type="match status" value="1"/>
</dbReference>
<dbReference type="InterPro" id="IPR000629">
    <property type="entry name" value="RNA-helicase_DEAD-box_CS"/>
</dbReference>
<protein>
    <recommendedName>
        <fullName evidence="1">RNA helicase</fullName>
        <ecNumber evidence="1">3.6.4.13</ecNumber>
    </recommendedName>
</protein>
<dbReference type="PROSITE" id="PS51194">
    <property type="entry name" value="HELICASE_CTER"/>
    <property type="match status" value="1"/>
</dbReference>
<evidence type="ECO:0000313" key="11">
    <source>
        <dbReference type="Proteomes" id="UP000694925"/>
    </source>
</evidence>
<feature type="compositionally biased region" description="Low complexity" evidence="7">
    <location>
        <begin position="917"/>
        <end position="929"/>
    </location>
</feature>
<feature type="short sequence motif" description="Q motif" evidence="6">
    <location>
        <begin position="24"/>
        <end position="52"/>
    </location>
</feature>
<dbReference type="GO" id="GO:0003724">
    <property type="term" value="F:RNA helicase activity"/>
    <property type="evidence" value="ECO:0007669"/>
    <property type="project" value="UniProtKB-EC"/>
</dbReference>
<dbReference type="GO" id="GO:0003676">
    <property type="term" value="F:nucleic acid binding"/>
    <property type="evidence" value="ECO:0007669"/>
    <property type="project" value="InterPro"/>
</dbReference>
<dbReference type="InterPro" id="IPR014014">
    <property type="entry name" value="RNA_helicase_DEAD_Q_motif"/>
</dbReference>
<evidence type="ECO:0000259" key="10">
    <source>
        <dbReference type="PROSITE" id="PS51195"/>
    </source>
</evidence>
<evidence type="ECO:0000256" key="2">
    <source>
        <dbReference type="ARBA" id="ARBA00022741"/>
    </source>
</evidence>
<feature type="domain" description="Helicase ATP-binding" evidence="8">
    <location>
        <begin position="55"/>
        <end position="225"/>
    </location>
</feature>
<dbReference type="CDD" id="cd17943">
    <property type="entry name" value="DEADc_DDX20"/>
    <property type="match status" value="1"/>
</dbReference>
<dbReference type="InterPro" id="IPR001650">
    <property type="entry name" value="Helicase_C-like"/>
</dbReference>
<dbReference type="PROSITE" id="PS51192">
    <property type="entry name" value="HELICASE_ATP_BIND_1"/>
    <property type="match status" value="1"/>
</dbReference>
<evidence type="ECO:0000256" key="6">
    <source>
        <dbReference type="PROSITE-ProRule" id="PRU00552"/>
    </source>
</evidence>
<dbReference type="InterPro" id="IPR050079">
    <property type="entry name" value="DEAD_box_RNA_helicase"/>
</dbReference>
<dbReference type="CDD" id="cd18787">
    <property type="entry name" value="SF2_C_DEAD"/>
    <property type="match status" value="1"/>
</dbReference>
<dbReference type="GeneID" id="108633152"/>
<evidence type="ECO:0000256" key="7">
    <source>
        <dbReference type="SAM" id="MobiDB-lite"/>
    </source>
</evidence>
<organism evidence="11 13">
    <name type="scientific">Ceratina calcarata</name>
    <dbReference type="NCBI Taxonomy" id="156304"/>
    <lineage>
        <taxon>Eukaryota</taxon>
        <taxon>Metazoa</taxon>
        <taxon>Ecdysozoa</taxon>
        <taxon>Arthropoda</taxon>
        <taxon>Hexapoda</taxon>
        <taxon>Insecta</taxon>
        <taxon>Pterygota</taxon>
        <taxon>Neoptera</taxon>
        <taxon>Endopterygota</taxon>
        <taxon>Hymenoptera</taxon>
        <taxon>Apocrita</taxon>
        <taxon>Aculeata</taxon>
        <taxon>Apoidea</taxon>
        <taxon>Anthophila</taxon>
        <taxon>Apidae</taxon>
        <taxon>Ceratina</taxon>
        <taxon>Zadontomerus</taxon>
    </lineage>
</organism>
<dbReference type="InterPro" id="IPR011545">
    <property type="entry name" value="DEAD/DEAH_box_helicase_dom"/>
</dbReference>
<feature type="compositionally biased region" description="Basic and acidic residues" evidence="7">
    <location>
        <begin position="464"/>
        <end position="475"/>
    </location>
</feature>
<evidence type="ECO:0000259" key="8">
    <source>
        <dbReference type="PROSITE" id="PS51192"/>
    </source>
</evidence>
<keyword evidence="2" id="KW-0547">Nucleotide-binding</keyword>
<dbReference type="Gene3D" id="3.40.50.300">
    <property type="entry name" value="P-loop containing nucleotide triphosphate hydrolases"/>
    <property type="match status" value="2"/>
</dbReference>
<dbReference type="InterPro" id="IPR027417">
    <property type="entry name" value="P-loop_NTPase"/>
</dbReference>
<dbReference type="PANTHER" id="PTHR47959">
    <property type="entry name" value="ATP-DEPENDENT RNA HELICASE RHLE-RELATED"/>
    <property type="match status" value="1"/>
</dbReference>
<dbReference type="KEGG" id="ccal:108633152"/>
<evidence type="ECO:0000256" key="3">
    <source>
        <dbReference type="ARBA" id="ARBA00022801"/>
    </source>
</evidence>
<dbReference type="SMART" id="SM00490">
    <property type="entry name" value="HELICc"/>
    <property type="match status" value="1"/>
</dbReference>
<feature type="domain" description="DEAD-box RNA helicase Q" evidence="10">
    <location>
        <begin position="24"/>
        <end position="52"/>
    </location>
</feature>
<dbReference type="GO" id="GO:0010468">
    <property type="term" value="P:regulation of gene expression"/>
    <property type="evidence" value="ECO:0007669"/>
    <property type="project" value="UniProtKB-ARBA"/>
</dbReference>
<feature type="domain" description="Helicase C-terminal" evidence="9">
    <location>
        <begin position="260"/>
        <end position="405"/>
    </location>
</feature>
<sequence length="1164" mass="132949">MSQNIAHDVNKKPRTKDIRIQENVTFFQMGFSQKILDGLCTCGFQRPSPIQLKAIPLGRVGFDLIMRAKSGTGKTLVFSVISLEMVDIEISSIQVLVLAPTREIAVQIAHVFSSVGCEIKGLKVEVFIGGIAIEGDKKKLKDCHIAVGAPGRIRHLVEKGFLKVDNVRLFVFDEADKLMEVSFQKDINYIFSKLPLNKQIIASSATYPGDLETFLQTYMCSPVVVSPDNDESILIGLRQFVTIVSSHPNAMKQVQIKVDELTKIFYKIPFKQSLVFSNYQSRAQSVCNKINSMGLQATFIAGNQDMNKRLEAINKLKNFKCRILLTTDLTARGIDADNVNLVVNLDLPVDAPTYLHRIGRAGRYGSYGISITIIAENELETFQQLLTHVGGPTFYVLKLPAEYPDDIWSVPSTEYEKLCAKSDSNENQIEINSVAEVKNNSTTVIDADLPNKIKSETNETSDGTNKEDTIDKNCSNEKETKNDIVKHVNDLHNSHLQELTLEKIEVSSLFVDGTIVINKFEDIQENKKVDKKKTASYSLSKPKVIHTFKLDFPENNLSTWQKNNENVVFEVDLTDVQEDDLSSCDIDIITEYVKYNVDSEHVEENSSTYDVDTNSCLTTVPDEMQKTHCIGNNGPIDNLTNKIKNDANTTFLNELNHYLAHYYTKNLNTVQSKSYLNDEETVKEALSWKQKLDFEIKLLDNALQSTTESIQKLIYQEHFRMLRIFYKIQKQALLCVYPEIRNDDEIDDTYSYCVSSGDSNVLQMYKTIEDFKSIHRRPGEKFKAYFPYPVKEDSYMPNLMISETDAKDYLNALRYLHSNPDPRKKLLEIIDYVAFLDEAKQRSILERLKNDSEIISVDDLLARIKSLDLNKETEDNSTEQQRADTDETANLVSHNESPNAENVNNINEQNVIVNENIRNNVSSSSSNDSTLTESDDSIEKESVPRENVYSSTSSTLSSENNDDNKSKEKAYAKNNFRKCRKFSKRNKLVKDKEQYLYDDTFECNYISYEKIDRLSDNIDECEKKCQPQKQLKSSSKSVRCSLSSMKSNLYSNKEESNIQESRAYNERQNSDFSSNKNQKPVTQYYAPFYNYTNNVPCTTETENHACSLNNYSNPSFSRNTYPSNENETSEIEQFLSSLRIETDQFHLELYKSEMFHNSTKHDYD</sequence>
<dbReference type="SUPFAM" id="SSF52540">
    <property type="entry name" value="P-loop containing nucleoside triphosphate hydrolases"/>
    <property type="match status" value="1"/>
</dbReference>
<keyword evidence="11" id="KW-1185">Reference proteome</keyword>
<gene>
    <name evidence="12 13" type="primary">LOC108633152</name>
</gene>
<evidence type="ECO:0000313" key="13">
    <source>
        <dbReference type="RefSeq" id="XP_026666875.1"/>
    </source>
</evidence>
<evidence type="ECO:0000256" key="1">
    <source>
        <dbReference type="ARBA" id="ARBA00012552"/>
    </source>
</evidence>
<dbReference type="SMART" id="SM00487">
    <property type="entry name" value="DEXDc"/>
    <property type="match status" value="1"/>
</dbReference>
<dbReference type="AlphaFoldDB" id="A0AAJ7RW83"/>
<proteinExistence type="predicted"/>
<accession>A0AAJ7RW83</accession>
<dbReference type="RefSeq" id="XP_026666874.1">
    <property type="nucleotide sequence ID" value="XM_026811073.1"/>
</dbReference>
<evidence type="ECO:0000313" key="12">
    <source>
        <dbReference type="RefSeq" id="XP_026666874.1"/>
    </source>
</evidence>
<dbReference type="EC" id="3.6.4.13" evidence="1"/>
<dbReference type="Pfam" id="PF00271">
    <property type="entry name" value="Helicase_C"/>
    <property type="match status" value="1"/>
</dbReference>
<dbReference type="PANTHER" id="PTHR47959:SF1">
    <property type="entry name" value="ATP-DEPENDENT RNA HELICASE DBPA"/>
    <property type="match status" value="1"/>
</dbReference>
<dbReference type="GO" id="GO:0016787">
    <property type="term" value="F:hydrolase activity"/>
    <property type="evidence" value="ECO:0007669"/>
    <property type="project" value="UniProtKB-KW"/>
</dbReference>
<evidence type="ECO:0000256" key="5">
    <source>
        <dbReference type="ARBA" id="ARBA00022840"/>
    </source>
</evidence>
<feature type="region of interest" description="Disordered" evidence="7">
    <location>
        <begin position="1051"/>
        <end position="1078"/>
    </location>
</feature>
<dbReference type="PROSITE" id="PS00039">
    <property type="entry name" value="DEAD_ATP_HELICASE"/>
    <property type="match status" value="1"/>
</dbReference>
<name>A0AAJ7RW83_9HYME</name>
<keyword evidence="4" id="KW-0347">Helicase</keyword>
<dbReference type="GO" id="GO:0005829">
    <property type="term" value="C:cytosol"/>
    <property type="evidence" value="ECO:0007669"/>
    <property type="project" value="TreeGrafter"/>
</dbReference>
<dbReference type="GO" id="GO:0005524">
    <property type="term" value="F:ATP binding"/>
    <property type="evidence" value="ECO:0007669"/>
    <property type="project" value="UniProtKB-KW"/>
</dbReference>
<evidence type="ECO:0000259" key="9">
    <source>
        <dbReference type="PROSITE" id="PS51194"/>
    </source>
</evidence>
<dbReference type="Pfam" id="PF00270">
    <property type="entry name" value="DEAD"/>
    <property type="match status" value="1"/>
</dbReference>
<dbReference type="InterPro" id="IPR014001">
    <property type="entry name" value="Helicase_ATP-bd"/>
</dbReference>